<protein>
    <submittedName>
        <fullName evidence="1">Uncharacterized protein</fullName>
    </submittedName>
</protein>
<reference evidence="1" key="2">
    <citation type="submission" date="2013-05" db="EMBL/GenBank/DDBJ databases">
        <authorList>
            <person name="Carter J.-M."/>
            <person name="Baker S.C."/>
            <person name="Pink R."/>
            <person name="Carter D.R.F."/>
            <person name="Collins A."/>
            <person name="Tomlin J."/>
            <person name="Gibbs M."/>
            <person name="Breuker C.J."/>
        </authorList>
    </citation>
    <scope>NUCLEOTIDE SEQUENCE</scope>
    <source>
        <tissue evidence="1">Ovary</tissue>
    </source>
</reference>
<evidence type="ECO:0000313" key="1">
    <source>
        <dbReference type="EMBL" id="JAA84752.1"/>
    </source>
</evidence>
<dbReference type="EMBL" id="GAIX01007808">
    <property type="protein sequence ID" value="JAA84752.1"/>
    <property type="molecule type" value="Transcribed_RNA"/>
</dbReference>
<accession>S4PVW9</accession>
<name>S4PVW9_9NEOP</name>
<sequence length="105" mass="11546">MPGCLEPFAYLLCGRLRRVKGSKALLAALADSAGKAAARAQLEVARTPEMSQLRAQSAVGTYSNSLMTRVYLAYSSIVGSHLCYYYLSLRCCLYSLLQALFRQLN</sequence>
<organism evidence="1">
    <name type="scientific">Pararge aegeria</name>
    <name type="common">speckled wood butterfly</name>
    <dbReference type="NCBI Taxonomy" id="116150"/>
    <lineage>
        <taxon>Eukaryota</taxon>
        <taxon>Metazoa</taxon>
        <taxon>Ecdysozoa</taxon>
        <taxon>Arthropoda</taxon>
        <taxon>Hexapoda</taxon>
        <taxon>Insecta</taxon>
        <taxon>Pterygota</taxon>
        <taxon>Neoptera</taxon>
        <taxon>Endopterygota</taxon>
        <taxon>Lepidoptera</taxon>
        <taxon>Glossata</taxon>
        <taxon>Ditrysia</taxon>
        <taxon>Papilionoidea</taxon>
        <taxon>Nymphalidae</taxon>
        <taxon>Satyrinae</taxon>
        <taxon>Satyrini</taxon>
        <taxon>Parargina</taxon>
        <taxon>Pararge</taxon>
    </lineage>
</organism>
<proteinExistence type="predicted"/>
<dbReference type="AlphaFoldDB" id="S4PVW9"/>
<reference evidence="1" key="1">
    <citation type="journal article" date="2013" name="BMC Genomics">
        <title>Unscrambling butterfly oogenesis.</title>
        <authorList>
            <person name="Carter J.M."/>
            <person name="Baker S.C."/>
            <person name="Pink R."/>
            <person name="Carter D.R."/>
            <person name="Collins A."/>
            <person name="Tomlin J."/>
            <person name="Gibbs M."/>
            <person name="Breuker C.J."/>
        </authorList>
    </citation>
    <scope>NUCLEOTIDE SEQUENCE</scope>
    <source>
        <tissue evidence="1">Ovary</tissue>
    </source>
</reference>